<dbReference type="Proteomes" id="UP000053766">
    <property type="component" value="Unassembled WGS sequence"/>
</dbReference>
<dbReference type="AlphaFoldDB" id="A0A0D8Y9Q0"/>
<comment type="similarity">
    <text evidence="1">Belongs to the carnitine/choline acetyltransferase family.</text>
</comment>
<dbReference type="GO" id="GO:0019254">
    <property type="term" value="P:carnitine metabolic process, CoA-linked"/>
    <property type="evidence" value="ECO:0007669"/>
    <property type="project" value="TreeGrafter"/>
</dbReference>
<dbReference type="PANTHER" id="PTHR22589">
    <property type="entry name" value="CARNITINE O-ACYLTRANSFERASE"/>
    <property type="match status" value="1"/>
</dbReference>
<name>A0A0D8Y9Q0_DICVI</name>
<dbReference type="GO" id="GO:0004092">
    <property type="term" value="F:carnitine O-acetyltransferase activity"/>
    <property type="evidence" value="ECO:0007669"/>
    <property type="project" value="TreeGrafter"/>
</dbReference>
<sequence>MNGSGMDRHLLAWNLLAVENGLPKPSILQTSAYQHMNHFQVSTSQVPTRNHIQLCFGPSAPDCYGICYNPQETELHFAVTSFKSYGSTSSKRFVKELNHALNDMRSVCNKARRTMSKL</sequence>
<dbReference type="OrthoDB" id="240216at2759"/>
<dbReference type="InterPro" id="IPR039551">
    <property type="entry name" value="Cho/carn_acyl_trans"/>
</dbReference>
<dbReference type="GO" id="GO:0005777">
    <property type="term" value="C:peroxisome"/>
    <property type="evidence" value="ECO:0007669"/>
    <property type="project" value="TreeGrafter"/>
</dbReference>
<dbReference type="STRING" id="29172.A0A0D8Y9Q0"/>
<evidence type="ECO:0000259" key="2">
    <source>
        <dbReference type="Pfam" id="PF00755"/>
    </source>
</evidence>
<dbReference type="EMBL" id="KN716186">
    <property type="protein sequence ID" value="KJH51291.1"/>
    <property type="molecule type" value="Genomic_DNA"/>
</dbReference>
<dbReference type="Pfam" id="PF00755">
    <property type="entry name" value="Carn_acyltransf"/>
    <property type="match status" value="1"/>
</dbReference>
<evidence type="ECO:0000313" key="3">
    <source>
        <dbReference type="EMBL" id="KJH51291.1"/>
    </source>
</evidence>
<accession>A0A0D8Y9Q0</accession>
<proteinExistence type="inferred from homology"/>
<dbReference type="InterPro" id="IPR000542">
    <property type="entry name" value="Carn_acyl_trans"/>
</dbReference>
<organism evidence="3 4">
    <name type="scientific">Dictyocaulus viviparus</name>
    <name type="common">Bovine lungworm</name>
    <dbReference type="NCBI Taxonomy" id="29172"/>
    <lineage>
        <taxon>Eukaryota</taxon>
        <taxon>Metazoa</taxon>
        <taxon>Ecdysozoa</taxon>
        <taxon>Nematoda</taxon>
        <taxon>Chromadorea</taxon>
        <taxon>Rhabditida</taxon>
        <taxon>Rhabditina</taxon>
        <taxon>Rhabditomorpha</taxon>
        <taxon>Strongyloidea</taxon>
        <taxon>Metastrongylidae</taxon>
        <taxon>Dictyocaulus</taxon>
    </lineage>
</organism>
<gene>
    <name evidence="3" type="ORF">DICVIV_02494</name>
</gene>
<reference evidence="4" key="2">
    <citation type="journal article" date="2016" name="Sci. Rep.">
        <title>Dictyocaulus viviparus genome, variome and transcriptome elucidate lungworm biology and support future intervention.</title>
        <authorList>
            <person name="McNulty S.N."/>
            <person name="Strube C."/>
            <person name="Rosa B.A."/>
            <person name="Martin J.C."/>
            <person name="Tyagi R."/>
            <person name="Choi Y.J."/>
            <person name="Wang Q."/>
            <person name="Hallsworth Pepin K."/>
            <person name="Zhang X."/>
            <person name="Ozersky P."/>
            <person name="Wilson R.K."/>
            <person name="Sternberg P.W."/>
            <person name="Gasser R.B."/>
            <person name="Mitreva M."/>
        </authorList>
    </citation>
    <scope>NUCLEOTIDE SEQUENCE [LARGE SCALE GENOMIC DNA]</scope>
    <source>
        <strain evidence="4">HannoverDv2000</strain>
    </source>
</reference>
<dbReference type="InterPro" id="IPR023213">
    <property type="entry name" value="CAT-like_dom_sf"/>
</dbReference>
<protein>
    <recommendedName>
        <fullName evidence="2">Choline/carnitine acyltransferase domain-containing protein</fullName>
    </recommendedName>
</protein>
<feature type="domain" description="Choline/carnitine acyltransferase" evidence="2">
    <location>
        <begin position="1"/>
        <end position="98"/>
    </location>
</feature>
<evidence type="ECO:0000256" key="1">
    <source>
        <dbReference type="ARBA" id="ARBA00005232"/>
    </source>
</evidence>
<dbReference type="PANTHER" id="PTHR22589:SF103">
    <property type="entry name" value="CARNITINE O-ACETYL-TRANSFERASE, ISOFORM A-RELATED"/>
    <property type="match status" value="1"/>
</dbReference>
<dbReference type="SUPFAM" id="SSF52777">
    <property type="entry name" value="CoA-dependent acyltransferases"/>
    <property type="match status" value="1"/>
</dbReference>
<keyword evidence="4" id="KW-1185">Reference proteome</keyword>
<evidence type="ECO:0000313" key="4">
    <source>
        <dbReference type="Proteomes" id="UP000053766"/>
    </source>
</evidence>
<dbReference type="Gene3D" id="3.30.559.10">
    <property type="entry name" value="Chloramphenicol acetyltransferase-like domain"/>
    <property type="match status" value="1"/>
</dbReference>
<reference evidence="3 4" key="1">
    <citation type="submission" date="2013-11" db="EMBL/GenBank/DDBJ databases">
        <title>Draft genome of the bovine lungworm Dictyocaulus viviparus.</title>
        <authorList>
            <person name="Mitreva M."/>
        </authorList>
    </citation>
    <scope>NUCLEOTIDE SEQUENCE [LARGE SCALE GENOMIC DNA]</scope>
    <source>
        <strain evidence="3 4">HannoverDv2000</strain>
    </source>
</reference>